<evidence type="ECO:0000256" key="1">
    <source>
        <dbReference type="SAM" id="MobiDB-lite"/>
    </source>
</evidence>
<gene>
    <name evidence="2" type="ORF">U9M48_031049</name>
</gene>
<protein>
    <submittedName>
        <fullName evidence="2">Uncharacterized protein</fullName>
    </submittedName>
</protein>
<dbReference type="EMBL" id="CP144751">
    <property type="protein sequence ID" value="WVZ83963.1"/>
    <property type="molecule type" value="Genomic_DNA"/>
</dbReference>
<dbReference type="AlphaFoldDB" id="A0AAQ3U2C8"/>
<proteinExistence type="predicted"/>
<organism evidence="2 3">
    <name type="scientific">Paspalum notatum var. saurae</name>
    <dbReference type="NCBI Taxonomy" id="547442"/>
    <lineage>
        <taxon>Eukaryota</taxon>
        <taxon>Viridiplantae</taxon>
        <taxon>Streptophyta</taxon>
        <taxon>Embryophyta</taxon>
        <taxon>Tracheophyta</taxon>
        <taxon>Spermatophyta</taxon>
        <taxon>Magnoliopsida</taxon>
        <taxon>Liliopsida</taxon>
        <taxon>Poales</taxon>
        <taxon>Poaceae</taxon>
        <taxon>PACMAD clade</taxon>
        <taxon>Panicoideae</taxon>
        <taxon>Andropogonodae</taxon>
        <taxon>Paspaleae</taxon>
        <taxon>Paspalinae</taxon>
        <taxon>Paspalum</taxon>
    </lineage>
</organism>
<dbReference type="Proteomes" id="UP001341281">
    <property type="component" value="Chromosome 07"/>
</dbReference>
<sequence>MRAAPTTRGGSRREHEGWRFLYRRGERGGVELADTACVARGAMAGLSVRNAVVCGGGMRQAGNGVARRGTAWRVRGAQRCRVRQAVVRWLGRRRLPGGMERAAQSGGKRRVRCAGHAAGQVARRRSSNDM</sequence>
<evidence type="ECO:0000313" key="2">
    <source>
        <dbReference type="EMBL" id="WVZ83963.1"/>
    </source>
</evidence>
<evidence type="ECO:0000313" key="3">
    <source>
        <dbReference type="Proteomes" id="UP001341281"/>
    </source>
</evidence>
<keyword evidence="3" id="KW-1185">Reference proteome</keyword>
<accession>A0AAQ3U2C8</accession>
<name>A0AAQ3U2C8_PASNO</name>
<feature type="region of interest" description="Disordered" evidence="1">
    <location>
        <begin position="98"/>
        <end position="130"/>
    </location>
</feature>
<reference evidence="2 3" key="1">
    <citation type="submission" date="2024-02" db="EMBL/GenBank/DDBJ databases">
        <title>High-quality chromosome-scale genome assembly of Pensacola bahiagrass (Paspalum notatum Flugge var. saurae).</title>
        <authorList>
            <person name="Vega J.M."/>
            <person name="Podio M."/>
            <person name="Orjuela J."/>
            <person name="Siena L.A."/>
            <person name="Pessino S.C."/>
            <person name="Combes M.C."/>
            <person name="Mariac C."/>
            <person name="Albertini E."/>
            <person name="Pupilli F."/>
            <person name="Ortiz J.P.A."/>
            <person name="Leblanc O."/>
        </authorList>
    </citation>
    <scope>NUCLEOTIDE SEQUENCE [LARGE SCALE GENOMIC DNA]</scope>
    <source>
        <strain evidence="2">R1</strain>
        <tissue evidence="2">Leaf</tissue>
    </source>
</reference>